<evidence type="ECO:0000256" key="1">
    <source>
        <dbReference type="SAM" id="MobiDB-lite"/>
    </source>
</evidence>
<dbReference type="Gene3D" id="3.20.20.80">
    <property type="entry name" value="Glycosidases"/>
    <property type="match status" value="1"/>
</dbReference>
<feature type="compositionally biased region" description="Basic residues" evidence="1">
    <location>
        <begin position="210"/>
        <end position="220"/>
    </location>
</feature>
<evidence type="ECO:0000313" key="2">
    <source>
        <dbReference type="Proteomes" id="UP000095280"/>
    </source>
</evidence>
<sequence>DLQASPNGGPIIAIQLEHEYGSFGDSLQYLHFLRSTLRSIRRYRGILRLRDCRRLWSGHQLNWNALDRHDVIRPATLANLISNCLANASQPVSAHVSRRNQLWFHGVPTSGHQSRLDWDAPVHESGSRDTLKYASRGCGVSMATGNRSDSSGRRRAEKELFGIVGGFRWPLADQRAPGPRPGDPSSVAAERSHTPATRSAAAGFSSRPARSQRHLSLKRSHTCGTDQHILDRGGAAKDIVSCRNQLLRRGDN</sequence>
<evidence type="ECO:0000313" key="3">
    <source>
        <dbReference type="WBParaSite" id="maker-unitig_40824-snap-gene-0.2-mRNA-1"/>
    </source>
</evidence>
<dbReference type="AlphaFoldDB" id="A0A1I8FMC1"/>
<reference evidence="3" key="1">
    <citation type="submission" date="2016-11" db="UniProtKB">
        <authorList>
            <consortium name="WormBaseParasite"/>
        </authorList>
    </citation>
    <scope>IDENTIFICATION</scope>
</reference>
<name>A0A1I8FMC1_9PLAT</name>
<dbReference type="Proteomes" id="UP000095280">
    <property type="component" value="Unplaced"/>
</dbReference>
<accession>A0A1I8FMC1</accession>
<protein>
    <submittedName>
        <fullName evidence="3">Beta-galactosidase</fullName>
    </submittedName>
</protein>
<dbReference type="WBParaSite" id="maker-unitig_40824-snap-gene-0.2-mRNA-1">
    <property type="protein sequence ID" value="maker-unitig_40824-snap-gene-0.2-mRNA-1"/>
    <property type="gene ID" value="maker-unitig_40824-snap-gene-0.2"/>
</dbReference>
<proteinExistence type="predicted"/>
<feature type="region of interest" description="Disordered" evidence="1">
    <location>
        <begin position="171"/>
        <end position="220"/>
    </location>
</feature>
<organism evidence="2 3">
    <name type="scientific">Macrostomum lignano</name>
    <dbReference type="NCBI Taxonomy" id="282301"/>
    <lineage>
        <taxon>Eukaryota</taxon>
        <taxon>Metazoa</taxon>
        <taxon>Spiralia</taxon>
        <taxon>Lophotrochozoa</taxon>
        <taxon>Platyhelminthes</taxon>
        <taxon>Rhabditophora</taxon>
        <taxon>Macrostomorpha</taxon>
        <taxon>Macrostomida</taxon>
        <taxon>Macrostomidae</taxon>
        <taxon>Macrostomum</taxon>
    </lineage>
</organism>
<keyword evidence="2" id="KW-1185">Reference proteome</keyword>